<sequence length="40" mass="4860">MGLSLRHIHCYEKNEKEFFQLVGFRDYLNEHAEAAKQYED</sequence>
<evidence type="ECO:0000313" key="4">
    <source>
        <dbReference type="Proteomes" id="UP000261166"/>
    </source>
</evidence>
<dbReference type="Proteomes" id="UP000260812">
    <property type="component" value="Unassembled WGS sequence"/>
</dbReference>
<dbReference type="RefSeq" id="WP_081745224.1">
    <property type="nucleotide sequence ID" value="NZ_JBKUNB010000013.1"/>
</dbReference>
<evidence type="ECO:0000313" key="3">
    <source>
        <dbReference type="Proteomes" id="UP000260812"/>
    </source>
</evidence>
<dbReference type="Proteomes" id="UP000261166">
    <property type="component" value="Unassembled WGS sequence"/>
</dbReference>
<reference evidence="1 4" key="1">
    <citation type="submission" date="2018-08" db="EMBL/GenBank/DDBJ databases">
        <title>A genome reference for cultivated species of the human gut microbiota.</title>
        <authorList>
            <person name="Zou Y."/>
            <person name="Xue W."/>
            <person name="Luo G."/>
        </authorList>
    </citation>
    <scope>NUCLEOTIDE SEQUENCE [LARGE SCALE GENOMIC DNA]</scope>
    <source>
        <strain evidence="2 4">AF26-4BH</strain>
        <strain evidence="1">TF05-5AC</strain>
    </source>
</reference>
<evidence type="ECO:0000313" key="1">
    <source>
        <dbReference type="EMBL" id="RGE64969.1"/>
    </source>
</evidence>
<name>A0A3E3ID26_9FIRM</name>
<gene>
    <name evidence="2" type="ORF">DWY69_11285</name>
    <name evidence="1" type="ORF">DXC51_01155</name>
</gene>
<dbReference type="SUPFAM" id="SSF81301">
    <property type="entry name" value="Nucleotidyltransferase"/>
    <property type="match status" value="1"/>
</dbReference>
<dbReference type="InterPro" id="IPR043519">
    <property type="entry name" value="NT_sf"/>
</dbReference>
<proteinExistence type="predicted"/>
<organism evidence="1 3">
    <name type="scientific">Eisenbergiella massiliensis</name>
    <dbReference type="NCBI Taxonomy" id="1720294"/>
    <lineage>
        <taxon>Bacteria</taxon>
        <taxon>Bacillati</taxon>
        <taxon>Bacillota</taxon>
        <taxon>Clostridia</taxon>
        <taxon>Lachnospirales</taxon>
        <taxon>Lachnospiraceae</taxon>
        <taxon>Eisenbergiella</taxon>
    </lineage>
</organism>
<dbReference type="EMBL" id="QVLU01000009">
    <property type="protein sequence ID" value="RGE71624.1"/>
    <property type="molecule type" value="Genomic_DNA"/>
</dbReference>
<comment type="caution">
    <text evidence="1">The sequence shown here is derived from an EMBL/GenBank/DDBJ whole genome shotgun (WGS) entry which is preliminary data.</text>
</comment>
<evidence type="ECO:0000313" key="2">
    <source>
        <dbReference type="EMBL" id="RGE71624.1"/>
    </source>
</evidence>
<dbReference type="EMBL" id="QVLV01000001">
    <property type="protein sequence ID" value="RGE64969.1"/>
    <property type="molecule type" value="Genomic_DNA"/>
</dbReference>
<accession>A0A3E3ID26</accession>
<dbReference type="Gene3D" id="3.30.460.10">
    <property type="entry name" value="Beta Polymerase, domain 2"/>
    <property type="match status" value="1"/>
</dbReference>
<dbReference type="InterPro" id="IPR007344">
    <property type="entry name" value="GrpB/CoaE"/>
</dbReference>
<dbReference type="GeneID" id="97985526"/>
<dbReference type="Pfam" id="PF04229">
    <property type="entry name" value="GrpB"/>
    <property type="match status" value="1"/>
</dbReference>
<dbReference type="AlphaFoldDB" id="A0A3E3ID26"/>
<protein>
    <submittedName>
        <fullName evidence="1">Uncharacterized protein</fullName>
    </submittedName>
</protein>
<keyword evidence="3" id="KW-1185">Reference proteome</keyword>
<dbReference type="OrthoDB" id="9799092at2"/>